<name>A0A0D2DJP2_9EURO</name>
<dbReference type="HOGENOM" id="CLU_018354_4_4_1"/>
<dbReference type="AlphaFoldDB" id="A0A0D2DJP2"/>
<evidence type="ECO:0000256" key="2">
    <source>
        <dbReference type="ARBA" id="ARBA00023002"/>
    </source>
</evidence>
<dbReference type="Pfam" id="PF01565">
    <property type="entry name" value="FAD_binding_4"/>
    <property type="match status" value="1"/>
</dbReference>
<dbReference type="InterPro" id="IPR050432">
    <property type="entry name" value="FAD-linked_Oxidoreductases_BP"/>
</dbReference>
<keyword evidence="6" id="KW-1185">Reference proteome</keyword>
<dbReference type="PANTHER" id="PTHR13878">
    <property type="entry name" value="GULONOLACTONE OXIDASE"/>
    <property type="match status" value="1"/>
</dbReference>
<evidence type="ECO:0000259" key="4">
    <source>
        <dbReference type="PROSITE" id="PS51387"/>
    </source>
</evidence>
<evidence type="ECO:0000256" key="1">
    <source>
        <dbReference type="ARBA" id="ARBA00005466"/>
    </source>
</evidence>
<dbReference type="SUPFAM" id="SSF56176">
    <property type="entry name" value="FAD-binding/transporter-associated domain-like"/>
    <property type="match status" value="1"/>
</dbReference>
<sequence length="555" mass="61116">MYKYNVLFLLAALSCASLTPPRRRCKFGDSCWPDEQTWQSFNNSISGRLVQTVPSAAACHGSTFNPEQCQTAKEEWDNSFWRTNQTGAYTAIVWELGNQQCFINSSRSAPCEPGLVPHYSVAATSVADVQAAVKFASEKDLYLVVKNTGHDHLGRSSGQGAFSIWTHKLKGRQWTDNFVVEGAPPGTKGIPAVTLQPGEQWLDVYRAASERHVIVVGGQARTVGAAGGWLTGGGHSAWSHIYGLGVDNVLEVTLVNAQGKHVTVNQYTDPDYFWALRGGGGSAWGVITSVTYRTHPEPSHIQIAALQLNATADSSLRPVLEGSLGALVNMTDHGYTGYGYFSNGFSAIFVRPNGTEEELLKGSAPFRELAKLDGTSFLMVNFTFPSWIDFCNAFLQDPNIAQNVMDSSRLLTTDMALNKADQIIDMMLGYAPENYPSFNFIGKVNSATRNDTSVHPSWRDSRAVMSFGTNWEDNAPETEKHRKKLQLVEMSNRWAKIAGSDGGTYVNEANPYEPAWQKVFWGSNYDRLLGIKRAKDPTNLFLCNRCVGTDVVYEP</sequence>
<feature type="chain" id="PRO_5002240614" description="FAD-binding PCMH-type domain-containing protein" evidence="3">
    <location>
        <begin position="17"/>
        <end position="555"/>
    </location>
</feature>
<dbReference type="PANTHER" id="PTHR13878:SF91">
    <property type="entry name" value="FAD BINDING DOMAIN PROTEIN (AFU_ORTHOLOGUE AFUA_6G12070)-RELATED"/>
    <property type="match status" value="1"/>
</dbReference>
<protein>
    <recommendedName>
        <fullName evidence="4">FAD-binding PCMH-type domain-containing protein</fullName>
    </recommendedName>
</protein>
<dbReference type="EMBL" id="KN846963">
    <property type="protein sequence ID" value="KIW62567.1"/>
    <property type="molecule type" value="Genomic_DNA"/>
</dbReference>
<dbReference type="Gene3D" id="3.30.465.10">
    <property type="match status" value="2"/>
</dbReference>
<gene>
    <name evidence="5" type="ORF">PV04_10729</name>
</gene>
<organism evidence="5 6">
    <name type="scientific">Phialophora macrospora</name>
    <dbReference type="NCBI Taxonomy" id="1851006"/>
    <lineage>
        <taxon>Eukaryota</taxon>
        <taxon>Fungi</taxon>
        <taxon>Dikarya</taxon>
        <taxon>Ascomycota</taxon>
        <taxon>Pezizomycotina</taxon>
        <taxon>Eurotiomycetes</taxon>
        <taxon>Chaetothyriomycetidae</taxon>
        <taxon>Chaetothyriales</taxon>
        <taxon>Herpotrichiellaceae</taxon>
        <taxon>Phialophora</taxon>
    </lineage>
</organism>
<dbReference type="InterPro" id="IPR006094">
    <property type="entry name" value="Oxid_FAD_bind_N"/>
</dbReference>
<dbReference type="InterPro" id="IPR016166">
    <property type="entry name" value="FAD-bd_PCMH"/>
</dbReference>
<dbReference type="InterPro" id="IPR036318">
    <property type="entry name" value="FAD-bd_PCMH-like_sf"/>
</dbReference>
<dbReference type="STRING" id="5601.A0A0D2DJP2"/>
<evidence type="ECO:0000313" key="5">
    <source>
        <dbReference type="EMBL" id="KIW62567.1"/>
    </source>
</evidence>
<accession>A0A0D2DJP2</accession>
<dbReference type="Proteomes" id="UP000054266">
    <property type="component" value="Unassembled WGS sequence"/>
</dbReference>
<feature type="signal peptide" evidence="3">
    <location>
        <begin position="1"/>
        <end position="16"/>
    </location>
</feature>
<reference evidence="5 6" key="1">
    <citation type="submission" date="2015-01" db="EMBL/GenBank/DDBJ databases">
        <title>The Genome Sequence of Capronia semiimmersa CBS27337.</title>
        <authorList>
            <consortium name="The Broad Institute Genomics Platform"/>
            <person name="Cuomo C."/>
            <person name="de Hoog S."/>
            <person name="Gorbushina A."/>
            <person name="Stielow B."/>
            <person name="Teixiera M."/>
            <person name="Abouelleil A."/>
            <person name="Chapman S.B."/>
            <person name="Priest M."/>
            <person name="Young S.K."/>
            <person name="Wortman J."/>
            <person name="Nusbaum C."/>
            <person name="Birren B."/>
        </authorList>
    </citation>
    <scope>NUCLEOTIDE SEQUENCE [LARGE SCALE GENOMIC DNA]</scope>
    <source>
        <strain evidence="5 6">CBS 27337</strain>
    </source>
</reference>
<dbReference type="InterPro" id="IPR012951">
    <property type="entry name" value="BBE"/>
</dbReference>
<keyword evidence="2" id="KW-0560">Oxidoreductase</keyword>
<dbReference type="GO" id="GO:0016491">
    <property type="term" value="F:oxidoreductase activity"/>
    <property type="evidence" value="ECO:0007669"/>
    <property type="project" value="UniProtKB-KW"/>
</dbReference>
<evidence type="ECO:0000313" key="6">
    <source>
        <dbReference type="Proteomes" id="UP000054266"/>
    </source>
</evidence>
<dbReference type="InterPro" id="IPR016169">
    <property type="entry name" value="FAD-bd_PCMH_sub2"/>
</dbReference>
<dbReference type="GO" id="GO:0071949">
    <property type="term" value="F:FAD binding"/>
    <property type="evidence" value="ECO:0007669"/>
    <property type="project" value="InterPro"/>
</dbReference>
<comment type="similarity">
    <text evidence="1">Belongs to the oxygen-dependent FAD-linked oxidoreductase family.</text>
</comment>
<evidence type="ECO:0000256" key="3">
    <source>
        <dbReference type="SAM" id="SignalP"/>
    </source>
</evidence>
<feature type="domain" description="FAD-binding PCMH-type" evidence="4">
    <location>
        <begin position="113"/>
        <end position="297"/>
    </location>
</feature>
<dbReference type="PROSITE" id="PS51257">
    <property type="entry name" value="PROKAR_LIPOPROTEIN"/>
    <property type="match status" value="1"/>
</dbReference>
<dbReference type="Pfam" id="PF08031">
    <property type="entry name" value="BBE"/>
    <property type="match status" value="1"/>
</dbReference>
<dbReference type="PROSITE" id="PS51387">
    <property type="entry name" value="FAD_PCMH"/>
    <property type="match status" value="1"/>
</dbReference>
<keyword evidence="3" id="KW-0732">Signal</keyword>
<proteinExistence type="inferred from homology"/>